<dbReference type="EMBL" id="BMAO01033402">
    <property type="protein sequence ID" value="GFQ89285.1"/>
    <property type="molecule type" value="Genomic_DNA"/>
</dbReference>
<evidence type="ECO:0000313" key="2">
    <source>
        <dbReference type="Proteomes" id="UP000887116"/>
    </source>
</evidence>
<accession>A0A8X6KWN2</accession>
<comment type="caution">
    <text evidence="1">The sequence shown here is derived from an EMBL/GenBank/DDBJ whole genome shotgun (WGS) entry which is preliminary data.</text>
</comment>
<proteinExistence type="predicted"/>
<protein>
    <submittedName>
        <fullName evidence="1">Uncharacterized protein</fullName>
    </submittedName>
</protein>
<name>A0A8X6KWN2_TRICU</name>
<dbReference type="AlphaFoldDB" id="A0A8X6KWN2"/>
<gene>
    <name evidence="1" type="ORF">TNCT_338441</name>
</gene>
<reference evidence="1" key="1">
    <citation type="submission" date="2020-07" db="EMBL/GenBank/DDBJ databases">
        <title>Multicomponent nature underlies the extraordinary mechanical properties of spider dragline silk.</title>
        <authorList>
            <person name="Kono N."/>
            <person name="Nakamura H."/>
            <person name="Mori M."/>
            <person name="Yoshida Y."/>
            <person name="Ohtoshi R."/>
            <person name="Malay A.D."/>
            <person name="Moran D.A.P."/>
            <person name="Tomita M."/>
            <person name="Numata K."/>
            <person name="Arakawa K."/>
        </authorList>
    </citation>
    <scope>NUCLEOTIDE SEQUENCE</scope>
</reference>
<dbReference type="Proteomes" id="UP000887116">
    <property type="component" value="Unassembled WGS sequence"/>
</dbReference>
<evidence type="ECO:0000313" key="1">
    <source>
        <dbReference type="EMBL" id="GFQ89285.1"/>
    </source>
</evidence>
<keyword evidence="2" id="KW-1185">Reference proteome</keyword>
<organism evidence="1 2">
    <name type="scientific">Trichonephila clavata</name>
    <name type="common">Joro spider</name>
    <name type="synonym">Nephila clavata</name>
    <dbReference type="NCBI Taxonomy" id="2740835"/>
    <lineage>
        <taxon>Eukaryota</taxon>
        <taxon>Metazoa</taxon>
        <taxon>Ecdysozoa</taxon>
        <taxon>Arthropoda</taxon>
        <taxon>Chelicerata</taxon>
        <taxon>Arachnida</taxon>
        <taxon>Araneae</taxon>
        <taxon>Araneomorphae</taxon>
        <taxon>Entelegynae</taxon>
        <taxon>Araneoidea</taxon>
        <taxon>Nephilidae</taxon>
        <taxon>Trichonephila</taxon>
    </lineage>
</organism>
<sequence length="91" mass="10012">MGCFNYSSEYAAGLPWSFSSAVPWCGLALLRVFHLPKHPPSCRIPCSPTILQRPSCLLDSSSQDLLGFLNTSRLLLDFSFAAVYIAYLGHS</sequence>